<keyword evidence="3" id="KW-1185">Reference proteome</keyword>
<proteinExistence type="predicted"/>
<evidence type="ECO:0000256" key="1">
    <source>
        <dbReference type="SAM" id="SignalP"/>
    </source>
</evidence>
<dbReference type="RefSeq" id="WP_146607678.1">
    <property type="nucleotide sequence ID" value="NZ_POUA01000293.1"/>
</dbReference>
<dbReference type="Proteomes" id="UP000248544">
    <property type="component" value="Unassembled WGS sequence"/>
</dbReference>
<organism evidence="2 3">
    <name type="scientific">Spongiactinospora gelatinilytica</name>
    <dbReference type="NCBI Taxonomy" id="2666298"/>
    <lineage>
        <taxon>Bacteria</taxon>
        <taxon>Bacillati</taxon>
        <taxon>Actinomycetota</taxon>
        <taxon>Actinomycetes</taxon>
        <taxon>Streptosporangiales</taxon>
        <taxon>Streptosporangiaceae</taxon>
        <taxon>Spongiactinospora</taxon>
    </lineage>
</organism>
<feature type="chain" id="PRO_5015891957" evidence="1">
    <location>
        <begin position="26"/>
        <end position="271"/>
    </location>
</feature>
<dbReference type="EMBL" id="POUA01000293">
    <property type="protein sequence ID" value="PZG33622.1"/>
    <property type="molecule type" value="Genomic_DNA"/>
</dbReference>
<comment type="caution">
    <text evidence="2">The sequence shown here is derived from an EMBL/GenBank/DDBJ whole genome shotgun (WGS) entry which is preliminary data.</text>
</comment>
<protein>
    <submittedName>
        <fullName evidence="2">Uncharacterized protein</fullName>
    </submittedName>
</protein>
<dbReference type="AlphaFoldDB" id="A0A2W2FDB8"/>
<accession>A0A2W2FDB8</accession>
<feature type="signal peptide" evidence="1">
    <location>
        <begin position="1"/>
        <end position="25"/>
    </location>
</feature>
<reference evidence="2 3" key="1">
    <citation type="submission" date="2018-01" db="EMBL/GenBank/DDBJ databases">
        <title>Draft genome sequence of Sphaerisporangium sp. 7K107.</title>
        <authorList>
            <person name="Sahin N."/>
            <person name="Saygin H."/>
            <person name="Ay H."/>
        </authorList>
    </citation>
    <scope>NUCLEOTIDE SEQUENCE [LARGE SCALE GENOMIC DNA]</scope>
    <source>
        <strain evidence="2 3">7K107</strain>
    </source>
</reference>
<gene>
    <name evidence="2" type="ORF">C1I98_28625</name>
</gene>
<evidence type="ECO:0000313" key="2">
    <source>
        <dbReference type="EMBL" id="PZG33622.1"/>
    </source>
</evidence>
<name>A0A2W2FDB8_9ACTN</name>
<sequence length="271" mass="28617">MRRLGTSGPMVLMFLILALGAPARADSTDPDEADRLLVYCLGERQRADLAAAATTLGLVSPGSAPDEVRLAGRPLTLERWRTVRPDDFDRACRALATAEPDIRGPESPGPLTAMLSVLIPVVAGALLTLATTEWRAAAGAGAQTGNELFAAATAFAAAHAAFLAGWRRGDAEVAALEAARETLAAKIGNAALARPAWTEPARLLAMLGGLTARSANDWRKVPMERRAQIARREAESAAAFTARTAAMAVRLRRPWLRHSAMRRPATPGAAS</sequence>
<evidence type="ECO:0000313" key="3">
    <source>
        <dbReference type="Proteomes" id="UP000248544"/>
    </source>
</evidence>
<keyword evidence="1" id="KW-0732">Signal</keyword>